<proteinExistence type="predicted"/>
<keyword evidence="1" id="KW-0812">Transmembrane</keyword>
<dbReference type="EMBL" id="REGN01003643">
    <property type="protein sequence ID" value="RNA21572.1"/>
    <property type="molecule type" value="Genomic_DNA"/>
</dbReference>
<evidence type="ECO:0000313" key="2">
    <source>
        <dbReference type="EMBL" id="RNA21572.1"/>
    </source>
</evidence>
<dbReference type="Proteomes" id="UP000276133">
    <property type="component" value="Unassembled WGS sequence"/>
</dbReference>
<name>A0A3M7RDA3_BRAPC</name>
<feature type="transmembrane region" description="Helical" evidence="1">
    <location>
        <begin position="26"/>
        <end position="49"/>
    </location>
</feature>
<accession>A0A3M7RDA3</accession>
<evidence type="ECO:0000256" key="1">
    <source>
        <dbReference type="SAM" id="Phobius"/>
    </source>
</evidence>
<protein>
    <submittedName>
        <fullName evidence="2">Uncharacterized protein</fullName>
    </submittedName>
</protein>
<evidence type="ECO:0000313" key="3">
    <source>
        <dbReference type="Proteomes" id="UP000276133"/>
    </source>
</evidence>
<gene>
    <name evidence="2" type="ORF">BpHYR1_045775</name>
</gene>
<sequence>MKKICLEQALLENRCSGQLGSMIGRIALAIECSSIVCLCGYVTVFYGIFFRGNACILFIGQETSSIHNHDNNRSESRLFLSFLQKKYFFTIRYHCWEKIELMKAYANYVGLITYYYF</sequence>
<reference evidence="2 3" key="1">
    <citation type="journal article" date="2018" name="Sci. Rep.">
        <title>Genomic signatures of local adaptation to the degree of environmental predictability in rotifers.</title>
        <authorList>
            <person name="Franch-Gras L."/>
            <person name="Hahn C."/>
            <person name="Garcia-Roger E.M."/>
            <person name="Carmona M.J."/>
            <person name="Serra M."/>
            <person name="Gomez A."/>
        </authorList>
    </citation>
    <scope>NUCLEOTIDE SEQUENCE [LARGE SCALE GENOMIC DNA]</scope>
    <source>
        <strain evidence="2">HYR1</strain>
    </source>
</reference>
<dbReference type="AlphaFoldDB" id="A0A3M7RDA3"/>
<comment type="caution">
    <text evidence="2">The sequence shown here is derived from an EMBL/GenBank/DDBJ whole genome shotgun (WGS) entry which is preliminary data.</text>
</comment>
<keyword evidence="1" id="KW-1133">Transmembrane helix</keyword>
<keyword evidence="3" id="KW-1185">Reference proteome</keyword>
<keyword evidence="1" id="KW-0472">Membrane</keyword>
<organism evidence="2 3">
    <name type="scientific">Brachionus plicatilis</name>
    <name type="common">Marine rotifer</name>
    <name type="synonym">Brachionus muelleri</name>
    <dbReference type="NCBI Taxonomy" id="10195"/>
    <lineage>
        <taxon>Eukaryota</taxon>
        <taxon>Metazoa</taxon>
        <taxon>Spiralia</taxon>
        <taxon>Gnathifera</taxon>
        <taxon>Rotifera</taxon>
        <taxon>Eurotatoria</taxon>
        <taxon>Monogononta</taxon>
        <taxon>Pseudotrocha</taxon>
        <taxon>Ploima</taxon>
        <taxon>Brachionidae</taxon>
        <taxon>Brachionus</taxon>
    </lineage>
</organism>